<comment type="similarity">
    <text evidence="1 8">Belongs to the glycosyl hydrolase 3 family.</text>
</comment>
<evidence type="ECO:0000256" key="6">
    <source>
        <dbReference type="ARBA" id="ARBA00032194"/>
    </source>
</evidence>
<dbReference type="Gene3D" id="3.20.20.300">
    <property type="entry name" value="Glycoside hydrolase, family 3, N-terminal domain"/>
    <property type="match status" value="1"/>
</dbReference>
<evidence type="ECO:0000256" key="2">
    <source>
        <dbReference type="ARBA" id="ARBA00022801"/>
    </source>
</evidence>
<dbReference type="InterPro" id="IPR017853">
    <property type="entry name" value="GH"/>
</dbReference>
<dbReference type="InterPro" id="IPR011658">
    <property type="entry name" value="PA14_dom"/>
</dbReference>
<dbReference type="InterPro" id="IPR026891">
    <property type="entry name" value="Fn3-like"/>
</dbReference>
<dbReference type="EMBL" id="LJPM01000212">
    <property type="protein sequence ID" value="KPW21782.1"/>
    <property type="molecule type" value="Genomic_DNA"/>
</dbReference>
<gene>
    <name evidence="11" type="ORF">ALO91_100728</name>
</gene>
<evidence type="ECO:0000256" key="7">
    <source>
        <dbReference type="ARBA" id="ARBA00032594"/>
    </source>
</evidence>
<evidence type="ECO:0000313" key="11">
    <source>
        <dbReference type="EMBL" id="KPW21782.1"/>
    </source>
</evidence>
<evidence type="ECO:0000256" key="3">
    <source>
        <dbReference type="ARBA" id="ARBA00023277"/>
    </source>
</evidence>
<dbReference type="PROSITE" id="PS00775">
    <property type="entry name" value="GLYCOSYL_HYDROL_F3"/>
    <property type="match status" value="1"/>
</dbReference>
<dbReference type="Gene3D" id="3.40.50.1700">
    <property type="entry name" value="Glycoside hydrolase family 3 C-terminal domain"/>
    <property type="match status" value="1"/>
</dbReference>
<dbReference type="InterPro" id="IPR002772">
    <property type="entry name" value="Glyco_hydro_3_C"/>
</dbReference>
<dbReference type="SMART" id="SM01217">
    <property type="entry name" value="Fn3_like"/>
    <property type="match status" value="1"/>
</dbReference>
<evidence type="ECO:0000256" key="1">
    <source>
        <dbReference type="ARBA" id="ARBA00005336"/>
    </source>
</evidence>
<evidence type="ECO:0000256" key="5">
    <source>
        <dbReference type="ARBA" id="ARBA00031448"/>
    </source>
</evidence>
<evidence type="ECO:0000313" key="12">
    <source>
        <dbReference type="Proteomes" id="UP000050297"/>
    </source>
</evidence>
<keyword evidence="3" id="KW-0119">Carbohydrate metabolism</keyword>
<dbReference type="Pfam" id="PF14310">
    <property type="entry name" value="Fn3-like"/>
    <property type="match status" value="1"/>
</dbReference>
<organism evidence="11 12">
    <name type="scientific">Pseudomonas syringae pv. aceris</name>
    <dbReference type="NCBI Taxonomy" id="199198"/>
    <lineage>
        <taxon>Bacteria</taxon>
        <taxon>Pseudomonadati</taxon>
        <taxon>Pseudomonadota</taxon>
        <taxon>Gammaproteobacteria</taxon>
        <taxon>Pseudomonadales</taxon>
        <taxon>Pseudomonadaceae</taxon>
        <taxon>Pseudomonas</taxon>
        <taxon>Pseudomonas syringae</taxon>
    </lineage>
</organism>
<dbReference type="InterPro" id="IPR019800">
    <property type="entry name" value="Glyco_hydro_3_AS"/>
</dbReference>
<comment type="caution">
    <text evidence="11">The sequence shown here is derived from an EMBL/GenBank/DDBJ whole genome shotgun (WGS) entry which is preliminary data.</text>
</comment>
<dbReference type="InterPro" id="IPR001764">
    <property type="entry name" value="Glyco_hydro_3_N"/>
</dbReference>
<dbReference type="SMART" id="SM00758">
    <property type="entry name" value="PA14"/>
    <property type="match status" value="1"/>
</dbReference>
<reference evidence="11 12" key="1">
    <citation type="submission" date="2015-09" db="EMBL/GenBank/DDBJ databases">
        <title>Genome announcement of multiple Pseudomonas syringae strains.</title>
        <authorList>
            <person name="Thakur S."/>
            <person name="Wang P.W."/>
            <person name="Gong Y."/>
            <person name="Weir B.S."/>
            <person name="Guttman D.S."/>
        </authorList>
    </citation>
    <scope>NUCLEOTIDE SEQUENCE [LARGE SCALE GENOMIC DNA]</scope>
    <source>
        <strain evidence="11 12">ICMP2802</strain>
    </source>
</reference>
<dbReference type="SUPFAM" id="SSF51445">
    <property type="entry name" value="(Trans)glycosidases"/>
    <property type="match status" value="1"/>
</dbReference>
<dbReference type="PATRIC" id="fig|199198.5.peg.3006"/>
<dbReference type="GO" id="GO:0008422">
    <property type="term" value="F:beta-glucosidase activity"/>
    <property type="evidence" value="ECO:0007669"/>
    <property type="project" value="UniProtKB-ARBA"/>
</dbReference>
<evidence type="ECO:0000256" key="8">
    <source>
        <dbReference type="RuleBase" id="RU361161"/>
    </source>
</evidence>
<dbReference type="Pfam" id="PF07691">
    <property type="entry name" value="PA14"/>
    <property type="match status" value="1"/>
</dbReference>
<dbReference type="Pfam" id="PF00933">
    <property type="entry name" value="Glyco_hydro_3"/>
    <property type="match status" value="1"/>
</dbReference>
<dbReference type="SUPFAM" id="SSF52279">
    <property type="entry name" value="Beta-D-glucan exohydrolase, C-terminal domain"/>
    <property type="match status" value="1"/>
</dbReference>
<feature type="region of interest" description="Disordered" evidence="9">
    <location>
        <begin position="36"/>
        <end position="56"/>
    </location>
</feature>
<dbReference type="FunFam" id="2.60.40.10:FF:000495">
    <property type="entry name" value="Periplasmic beta-glucosidase"/>
    <property type="match status" value="1"/>
</dbReference>
<dbReference type="Gene3D" id="2.60.40.10">
    <property type="entry name" value="Immunoglobulins"/>
    <property type="match status" value="1"/>
</dbReference>
<dbReference type="GO" id="GO:0005975">
    <property type="term" value="P:carbohydrate metabolic process"/>
    <property type="evidence" value="ECO:0007669"/>
    <property type="project" value="InterPro"/>
</dbReference>
<sequence length="994" mass="107411">MNAVCFQCSTSVRAKCLNFRRGLNFQHTCHWVRSTDPDAGGSQARPVVRRRQDQPGPTAEFVVPARRAGEHRRRPCPGTTTMNNLNQPITSTARTFALSAFKQTLGLSLLTFSVMQANLALAAVTPATGNEVEARVSSILDNMNQSEKINFTRVNDGHMIPSLLKWGIKGTVAYDSSMGVHVNNATFGAQYPSQSALAATWSINRAKEFGLAIAYETRISGGQQMLSPGVNLYRTPYNGRSAEYVSGEDPFLGAVLAPAIVNGIQAQGIQASGKHYLANEQEANRQAIDVKVDERTLRELYLPGFESMVKNANVASIMCGFNKVNGDYACENHHLITEVLKGEWGYQGMVISDFNAIHDAFKGAWAGTDIDMPSGLQFTEANLLPYLWSGQLTQNVIDDKVKRNLRGIVSYDLQNNLNTAKTLEHPEYGMRAALNTARESIVLLRNENTAAGKPLLPLERSAKIAVIGNWAHDVPASPFGTANSPPNSYVTELSGLQQLASSSSDVTYLSEMSLNPASSVWYQPATGDNGISNAGVKAEYFSNTSFSGDPVLTRVEPGVNLNWTTGSNVTNAGSTAVSGFSPTAGAFSARFTTTIKPTISGAQAFKVRADGPYKLWVNDELIVQSDGVPYSGDVVNALTTSGKTAALSAGKTYTVKLEYQRVQGNFIPALGGLTGVQMSWASLRPPKDLSKYDAVVVATGTTSENEGEGSDHGFDLPDQQAELISFVAKANPNTIVVMHGGGVANMQPWANKVGATLQAWFPGQQGGQALAEILYGKVNPSGKLPVTIDKNIEDNPSYASYPDPAAYRGSNPLTEMTYSEGLYMGYRGYDKKHAKPLYPFGYGLSYTTFSYSDLKLSTNVLTPGSTIDVKFTVTNTGDKAGFEVAQLYVQPVKPAVDRPEKELKGFTKVYLQPGESKTVSVPIDSRSLAYYVDKTASWDVDAGKFKILVGADSENLTLNRTLITLYPEKLTTRDSNPLPLPLRKAVQVSAAQTY</sequence>
<evidence type="ECO:0000259" key="10">
    <source>
        <dbReference type="PROSITE" id="PS51820"/>
    </source>
</evidence>
<keyword evidence="2 8" id="KW-0378">Hydrolase</keyword>
<dbReference type="Pfam" id="PF01915">
    <property type="entry name" value="Glyco_hydro_3_C"/>
    <property type="match status" value="1"/>
</dbReference>
<dbReference type="PANTHER" id="PTHR42715:SF10">
    <property type="entry name" value="BETA-GLUCOSIDASE"/>
    <property type="match status" value="1"/>
</dbReference>
<feature type="domain" description="PA14" evidence="10">
    <location>
        <begin position="531"/>
        <end position="694"/>
    </location>
</feature>
<dbReference type="Proteomes" id="UP000050297">
    <property type="component" value="Unassembled WGS sequence"/>
</dbReference>
<proteinExistence type="inferred from homology"/>
<dbReference type="InterPro" id="IPR036962">
    <property type="entry name" value="Glyco_hydro_3_N_sf"/>
</dbReference>
<feature type="region of interest" description="Disordered" evidence="9">
    <location>
        <begin position="67"/>
        <end position="86"/>
    </location>
</feature>
<dbReference type="InterPro" id="IPR036881">
    <property type="entry name" value="Glyco_hydro_3_C_sf"/>
</dbReference>
<accession>A0A0N8QE97</accession>
<dbReference type="PANTHER" id="PTHR42715">
    <property type="entry name" value="BETA-GLUCOSIDASE"/>
    <property type="match status" value="1"/>
</dbReference>
<dbReference type="PROSITE" id="PS51820">
    <property type="entry name" value="PA14"/>
    <property type="match status" value="1"/>
</dbReference>
<dbReference type="InterPro" id="IPR050288">
    <property type="entry name" value="Cellulose_deg_GH3"/>
</dbReference>
<dbReference type="AlphaFoldDB" id="A0A0N8QE97"/>
<name>A0A0N8QE97_PSESX</name>
<protein>
    <recommendedName>
        <fullName evidence="7">Beta-D-glucoside glucohydrolase</fullName>
    </recommendedName>
    <alternativeName>
        <fullName evidence="5">Cellobiase</fullName>
    </alternativeName>
    <alternativeName>
        <fullName evidence="6">Gentiobiase</fullName>
    </alternativeName>
</protein>
<dbReference type="InterPro" id="IPR037524">
    <property type="entry name" value="PA14/GLEYA"/>
</dbReference>
<dbReference type="InterPro" id="IPR013783">
    <property type="entry name" value="Ig-like_fold"/>
</dbReference>
<dbReference type="PRINTS" id="PR00133">
    <property type="entry name" value="GLHYDRLASE3"/>
</dbReference>
<evidence type="ECO:0000256" key="4">
    <source>
        <dbReference type="ARBA" id="ARBA00023295"/>
    </source>
</evidence>
<dbReference type="Gene3D" id="2.60.120.260">
    <property type="entry name" value="Galactose-binding domain-like"/>
    <property type="match status" value="1"/>
</dbReference>
<evidence type="ECO:0000256" key="9">
    <source>
        <dbReference type="SAM" id="MobiDB-lite"/>
    </source>
</evidence>
<keyword evidence="4 8" id="KW-0326">Glycosidase</keyword>